<reference evidence="1" key="1">
    <citation type="submission" date="2023-03" db="EMBL/GenBank/DDBJ databases">
        <title>Massive genome expansion in bonnet fungi (Mycena s.s.) driven by repeated elements and novel gene families across ecological guilds.</title>
        <authorList>
            <consortium name="Lawrence Berkeley National Laboratory"/>
            <person name="Harder C.B."/>
            <person name="Miyauchi S."/>
            <person name="Viragh M."/>
            <person name="Kuo A."/>
            <person name="Thoen E."/>
            <person name="Andreopoulos B."/>
            <person name="Lu D."/>
            <person name="Skrede I."/>
            <person name="Drula E."/>
            <person name="Henrissat B."/>
            <person name="Morin E."/>
            <person name="Kohler A."/>
            <person name="Barry K."/>
            <person name="LaButti K."/>
            <person name="Morin E."/>
            <person name="Salamov A."/>
            <person name="Lipzen A."/>
            <person name="Mereny Z."/>
            <person name="Hegedus B."/>
            <person name="Baldrian P."/>
            <person name="Stursova M."/>
            <person name="Weitz H."/>
            <person name="Taylor A."/>
            <person name="Grigoriev I.V."/>
            <person name="Nagy L.G."/>
            <person name="Martin F."/>
            <person name="Kauserud H."/>
        </authorList>
    </citation>
    <scope>NUCLEOTIDE SEQUENCE</scope>
    <source>
        <strain evidence="1">9144</strain>
    </source>
</reference>
<dbReference type="Gene3D" id="3.40.395.10">
    <property type="entry name" value="Adenoviral Proteinase, Chain A"/>
    <property type="match status" value="1"/>
</dbReference>
<evidence type="ECO:0000313" key="1">
    <source>
        <dbReference type="EMBL" id="KAJ7202519.1"/>
    </source>
</evidence>
<comment type="caution">
    <text evidence="1">The sequence shown here is derived from an EMBL/GenBank/DDBJ whole genome shotgun (WGS) entry which is preliminary data.</text>
</comment>
<dbReference type="SUPFAM" id="SSF54001">
    <property type="entry name" value="Cysteine proteinases"/>
    <property type="match status" value="1"/>
</dbReference>
<dbReference type="InterPro" id="IPR038765">
    <property type="entry name" value="Papain-like_cys_pep_sf"/>
</dbReference>
<organism evidence="1 2">
    <name type="scientific">Mycena pura</name>
    <dbReference type="NCBI Taxonomy" id="153505"/>
    <lineage>
        <taxon>Eukaryota</taxon>
        <taxon>Fungi</taxon>
        <taxon>Dikarya</taxon>
        <taxon>Basidiomycota</taxon>
        <taxon>Agaricomycotina</taxon>
        <taxon>Agaricomycetes</taxon>
        <taxon>Agaricomycetidae</taxon>
        <taxon>Agaricales</taxon>
        <taxon>Marasmiineae</taxon>
        <taxon>Mycenaceae</taxon>
        <taxon>Mycena</taxon>
    </lineage>
</organism>
<protein>
    <submittedName>
        <fullName evidence="1">Uncharacterized protein</fullName>
    </submittedName>
</protein>
<accession>A0AAD6V8L5</accession>
<keyword evidence="2" id="KW-1185">Reference proteome</keyword>
<name>A0AAD6V8L5_9AGAR</name>
<gene>
    <name evidence="1" type="ORF">GGX14DRAFT_330832</name>
</gene>
<sequence>QDIDFEFNAVFDPSKWIRQGKHYKDVPLHVSQALLEHLKPPADFTAHFPGVNMPVAQFVHLSLPAQSSSLVTIKADSWFSMQKPTNLSTEALWNILWQRSIPPRDVVTQLRQQVGQHWFDGALAIRDPRYRKSEIYLPLWVLGVYKVFLDLEEKQDLWKTSLRSLQSTLQRRPNVRSEFQTPDSVVGGIGWATVTEHGSFTFPTHRFALLLQPRMLHDEFTQAMVTHIRERLNKMPELYKKHHICGSRAYVLLDQLYDKKQLLLDSNLPGTLRKIEDKVRDNPHLIVWLPILRREHEQTLRIDFKTEVIAYGDSIPDFGPPTRIIKSVQLWLKTRFRRNFVFRDARVPSGIQKDCISCIPAAMNTICAEVFGDRLWDHDERELDRLRWFKIL</sequence>
<feature type="non-terminal residue" evidence="1">
    <location>
        <position position="392"/>
    </location>
</feature>
<feature type="non-terminal residue" evidence="1">
    <location>
        <position position="1"/>
    </location>
</feature>
<proteinExistence type="predicted"/>
<evidence type="ECO:0000313" key="2">
    <source>
        <dbReference type="Proteomes" id="UP001219525"/>
    </source>
</evidence>
<dbReference type="AlphaFoldDB" id="A0AAD6V8L5"/>
<dbReference type="Proteomes" id="UP001219525">
    <property type="component" value="Unassembled WGS sequence"/>
</dbReference>
<dbReference type="EMBL" id="JARJCW010000054">
    <property type="protein sequence ID" value="KAJ7202519.1"/>
    <property type="molecule type" value="Genomic_DNA"/>
</dbReference>